<dbReference type="RefSeq" id="WP_192749702.1">
    <property type="nucleotide sequence ID" value="NZ_BAABJL010000199.1"/>
</dbReference>
<dbReference type="PANTHER" id="PTHR12526:SF600">
    <property type="entry name" value="GLYCOSYL TRANSFERASE GROUP 1"/>
    <property type="match status" value="1"/>
</dbReference>
<dbReference type="SUPFAM" id="SSF53756">
    <property type="entry name" value="UDP-Glycosyltransferase/glycogen phosphorylase"/>
    <property type="match status" value="1"/>
</dbReference>
<dbReference type="GO" id="GO:0016757">
    <property type="term" value="F:glycosyltransferase activity"/>
    <property type="evidence" value="ECO:0007669"/>
    <property type="project" value="TreeGrafter"/>
</dbReference>
<evidence type="ECO:0000313" key="2">
    <source>
        <dbReference type="Proteomes" id="UP000638648"/>
    </source>
</evidence>
<name>A0A927MS92_9ACTN</name>
<evidence type="ECO:0000313" key="1">
    <source>
        <dbReference type="EMBL" id="MBE1605347.1"/>
    </source>
</evidence>
<dbReference type="EMBL" id="JADBEM010000001">
    <property type="protein sequence ID" value="MBE1605347.1"/>
    <property type="molecule type" value="Genomic_DNA"/>
</dbReference>
<gene>
    <name evidence="1" type="ORF">HEB94_002195</name>
</gene>
<sequence>MPGLRVLVCTIVHHPQDARILHRQIRAMLDAGYDVTYAAPFTAYGAEAWPELHAVDVPRAVGRHRSEALKAARRVLRTHGPEADLVLLHDPELLLVLPGLDLPGAVVWDVHEDTGAALVAKSWLPGLVRPLARAGVRVVEERAERKLRLILAEPGYRNRFRHNHPVIPNTTYVPDTVVPAGDKRVVYVGHLAVARGVDVMLETARKLAGSGLSIDVVGHADSYSRRALARAEEEGLLRWHGFVPNDQALALMDGALCGLSLLRDLPNYRHSMPTKILEYMAHGIPVVTTPLPAAVSLTQVHKCGLIVPFDDPAATAAAVLRLRDDPETRLAMGARGHEVARNGYHWPDTALEFLARLEVWANAARPHPCITLGTI</sequence>
<reference evidence="1" key="1">
    <citation type="submission" date="2020-10" db="EMBL/GenBank/DDBJ databases">
        <title>Sequencing the genomes of 1000 actinobacteria strains.</title>
        <authorList>
            <person name="Klenk H.-P."/>
        </authorList>
    </citation>
    <scope>NUCLEOTIDE SEQUENCE</scope>
    <source>
        <strain evidence="1">DSM 45354</strain>
    </source>
</reference>
<dbReference type="AlphaFoldDB" id="A0A927MS92"/>
<accession>A0A927MS92</accession>
<dbReference type="CDD" id="cd03801">
    <property type="entry name" value="GT4_PimA-like"/>
    <property type="match status" value="1"/>
</dbReference>
<proteinExistence type="predicted"/>
<dbReference type="Proteomes" id="UP000638648">
    <property type="component" value="Unassembled WGS sequence"/>
</dbReference>
<dbReference type="Gene3D" id="3.40.50.2000">
    <property type="entry name" value="Glycogen Phosphorylase B"/>
    <property type="match status" value="2"/>
</dbReference>
<dbReference type="PANTHER" id="PTHR12526">
    <property type="entry name" value="GLYCOSYLTRANSFERASE"/>
    <property type="match status" value="1"/>
</dbReference>
<dbReference type="Pfam" id="PF13692">
    <property type="entry name" value="Glyco_trans_1_4"/>
    <property type="match status" value="1"/>
</dbReference>
<organism evidence="1 2">
    <name type="scientific">Actinopolymorpha pittospori</name>
    <dbReference type="NCBI Taxonomy" id="648752"/>
    <lineage>
        <taxon>Bacteria</taxon>
        <taxon>Bacillati</taxon>
        <taxon>Actinomycetota</taxon>
        <taxon>Actinomycetes</taxon>
        <taxon>Propionibacteriales</taxon>
        <taxon>Actinopolymorphaceae</taxon>
        <taxon>Actinopolymorpha</taxon>
    </lineage>
</organism>
<comment type="caution">
    <text evidence="1">The sequence shown here is derived from an EMBL/GenBank/DDBJ whole genome shotgun (WGS) entry which is preliminary data.</text>
</comment>
<protein>
    <submittedName>
        <fullName evidence="1">Glycosyltransferase involved in cell wall biosynthesis</fullName>
    </submittedName>
</protein>
<keyword evidence="2" id="KW-1185">Reference proteome</keyword>